<reference evidence="11" key="1">
    <citation type="journal article" date="2010" name="Nature">
        <title>The sequence and de novo assembly of the giant panda genome.</title>
        <authorList>
            <person name="Li R."/>
            <person name="Fan W."/>
            <person name="Tian G."/>
            <person name="Zhu H."/>
            <person name="He L."/>
            <person name="Cai J."/>
            <person name="Huang Q."/>
            <person name="Cai Q."/>
            <person name="Li B."/>
            <person name="Bai Y."/>
            <person name="Zhang Z."/>
            <person name="Zhang Y."/>
            <person name="Wang W."/>
            <person name="Li J."/>
            <person name="Wei F."/>
            <person name="Li H."/>
            <person name="Jian M."/>
            <person name="Li J."/>
            <person name="Zhang Z."/>
            <person name="Nielsen R."/>
            <person name="Li D."/>
            <person name="Gu W."/>
            <person name="Yang Z."/>
            <person name="Xuan Z."/>
            <person name="Ryder O.A."/>
            <person name="Leung F.C."/>
            <person name="Zhou Y."/>
            <person name="Cao J."/>
            <person name="Sun X."/>
            <person name="Fu Y."/>
            <person name="Fang X."/>
            <person name="Guo X."/>
            <person name="Wang B."/>
            <person name="Hou R."/>
            <person name="Shen F."/>
            <person name="Mu B."/>
            <person name="Ni P."/>
            <person name="Lin R."/>
            <person name="Qian W."/>
            <person name="Wang G."/>
            <person name="Yu C."/>
            <person name="Nie W."/>
            <person name="Wang J."/>
            <person name="Wu Z."/>
            <person name="Liang H."/>
            <person name="Min J."/>
            <person name="Wu Q."/>
            <person name="Cheng S."/>
            <person name="Ruan J."/>
            <person name="Wang M."/>
            <person name="Shi Z."/>
            <person name="Wen M."/>
            <person name="Liu B."/>
            <person name="Ren X."/>
            <person name="Zheng H."/>
            <person name="Dong D."/>
            <person name="Cook K."/>
            <person name="Shan G."/>
            <person name="Zhang H."/>
            <person name="Kosiol C."/>
            <person name="Xie X."/>
            <person name="Lu Z."/>
            <person name="Zheng H."/>
            <person name="Li Y."/>
            <person name="Steiner C.C."/>
            <person name="Lam T.T."/>
            <person name="Lin S."/>
            <person name="Zhang Q."/>
            <person name="Li G."/>
            <person name="Tian J."/>
            <person name="Gong T."/>
            <person name="Liu H."/>
            <person name="Zhang D."/>
            <person name="Fang L."/>
            <person name="Ye C."/>
            <person name="Zhang J."/>
            <person name="Hu W."/>
            <person name="Xu A."/>
            <person name="Ren Y."/>
            <person name="Zhang G."/>
            <person name="Bruford M.W."/>
            <person name="Li Q."/>
            <person name="Ma L."/>
            <person name="Guo Y."/>
            <person name="An N."/>
            <person name="Hu Y."/>
            <person name="Zheng Y."/>
            <person name="Shi Y."/>
            <person name="Li Z."/>
            <person name="Liu Q."/>
            <person name="Chen Y."/>
            <person name="Zhao J."/>
            <person name="Qu N."/>
            <person name="Zhao S."/>
            <person name="Tian F."/>
            <person name="Wang X."/>
            <person name="Wang H."/>
            <person name="Xu L."/>
            <person name="Liu X."/>
            <person name="Vinar T."/>
            <person name="Wang Y."/>
            <person name="Lam T.W."/>
            <person name="Yiu S.M."/>
            <person name="Liu S."/>
            <person name="Zhang H."/>
            <person name="Li D."/>
            <person name="Huang Y."/>
            <person name="Wang X."/>
            <person name="Yang G."/>
            <person name="Jiang Z."/>
            <person name="Wang J."/>
            <person name="Qin N."/>
            <person name="Li L."/>
            <person name="Li J."/>
            <person name="Bolund L."/>
            <person name="Kristiansen K."/>
            <person name="Wong G.K."/>
            <person name="Olson M."/>
            <person name="Zhang X."/>
            <person name="Li S."/>
            <person name="Yang H."/>
            <person name="Wang J."/>
            <person name="Wang J."/>
        </authorList>
    </citation>
    <scope>NUCLEOTIDE SEQUENCE [LARGE SCALE GENOMIC DNA]</scope>
</reference>
<keyword evidence="4" id="KW-0472">Membrane</keyword>
<dbReference type="PANTHER" id="PTHR19339">
    <property type="entry name" value="T CELL RECEPTOR ALPHA VARIABLE 39"/>
    <property type="match status" value="1"/>
</dbReference>
<evidence type="ECO:0000256" key="7">
    <source>
        <dbReference type="ARBA" id="ARBA00038651"/>
    </source>
</evidence>
<dbReference type="InterPro" id="IPR013783">
    <property type="entry name" value="Ig-like_fold"/>
</dbReference>
<comment type="subcellular location">
    <subcellularLocation>
        <location evidence="1">Cell membrane</location>
    </subcellularLocation>
</comment>
<feature type="domain" description="Ig-like" evidence="10">
    <location>
        <begin position="23"/>
        <end position="114"/>
    </location>
</feature>
<evidence type="ECO:0000256" key="2">
    <source>
        <dbReference type="ARBA" id="ARBA00022475"/>
    </source>
</evidence>
<evidence type="ECO:0000256" key="3">
    <source>
        <dbReference type="ARBA" id="ARBA00022729"/>
    </source>
</evidence>
<protein>
    <recommendedName>
        <fullName evidence="10">Ig-like domain-containing protein</fullName>
    </recommendedName>
</protein>
<evidence type="ECO:0000256" key="1">
    <source>
        <dbReference type="ARBA" id="ARBA00004236"/>
    </source>
</evidence>
<dbReference type="PANTHER" id="PTHR19339:SF10">
    <property type="entry name" value="IG-LIKE DOMAIN-CONTAINING PROTEIN-RELATED"/>
    <property type="match status" value="1"/>
</dbReference>
<dbReference type="InterPro" id="IPR051896">
    <property type="entry name" value="TCR_alpha_variable"/>
</dbReference>
<evidence type="ECO:0000256" key="5">
    <source>
        <dbReference type="ARBA" id="ARBA00023157"/>
    </source>
</evidence>
<dbReference type="PROSITE" id="PS50835">
    <property type="entry name" value="IG_LIKE"/>
    <property type="match status" value="1"/>
</dbReference>
<dbReference type="GO" id="GO:0042101">
    <property type="term" value="C:T cell receptor complex"/>
    <property type="evidence" value="ECO:0007669"/>
    <property type="project" value="UniProtKB-KW"/>
</dbReference>
<feature type="signal peptide" evidence="9">
    <location>
        <begin position="1"/>
        <end position="21"/>
    </location>
</feature>
<dbReference type="InterPro" id="IPR013106">
    <property type="entry name" value="Ig_V-set"/>
</dbReference>
<comment type="subunit">
    <text evidence="7">Alpha-beta TR is a heterodimer composed of an alpha and beta chain; disulfide-linked. The alpha-beta TR is associated with the transmembrane signaling CD3 coreceptor proteins to form the TR-CD3 (TcR or TCR). The assembly of alpha-beta TR heterodimers with CD3 occurs in the endoplasmic reticulum where a single alpha-beta TR heterodimer associates with one CD3D-CD3E heterodimer, one CD3G-CD3E heterodimer and one CD247 homodimer forming a stable octameric structure. CD3D-CD3E and CD3G-CD3E heterodimers preferentially associate with TR alpha and TR beta chains, respectively. The association of the CD247 homodimer is the last step of TcR assembly in the endoplasmic reticulum and is required for transport to the cell surface.</text>
</comment>
<name>D2I6V0_AILME</name>
<keyword evidence="5" id="KW-1015">Disulfide bond</keyword>
<sequence>MEKHLRTSLVVLWLRFCCVSGKNQVEQNPPYLIVLEGVNCTVQCNYTVNPFSNLRWYKQSTGRGPASLTVMTYGDSKKSDGRYTETLDATTKHSSLHITAAQLSDSAIYICVVS</sequence>
<evidence type="ECO:0000259" key="10">
    <source>
        <dbReference type="PROSITE" id="PS50835"/>
    </source>
</evidence>
<evidence type="ECO:0000313" key="11">
    <source>
        <dbReference type="EMBL" id="EFB15027.1"/>
    </source>
</evidence>
<keyword evidence="2" id="KW-1003">Cell membrane</keyword>
<feature type="non-terminal residue" evidence="11">
    <location>
        <position position="114"/>
    </location>
</feature>
<evidence type="ECO:0000256" key="9">
    <source>
        <dbReference type="SAM" id="SignalP"/>
    </source>
</evidence>
<keyword evidence="6" id="KW-0325">Glycoprotein</keyword>
<dbReference type="InterPro" id="IPR007110">
    <property type="entry name" value="Ig-like_dom"/>
</dbReference>
<feature type="chain" id="PRO_5003032210" description="Ig-like domain-containing protein" evidence="9">
    <location>
        <begin position="22"/>
        <end position="114"/>
    </location>
</feature>
<dbReference type="InterPro" id="IPR036179">
    <property type="entry name" value="Ig-like_dom_sf"/>
</dbReference>
<keyword evidence="8" id="KW-1279">T cell receptor</keyword>
<dbReference type="AlphaFoldDB" id="D2I6V0"/>
<evidence type="ECO:0000256" key="4">
    <source>
        <dbReference type="ARBA" id="ARBA00023136"/>
    </source>
</evidence>
<keyword evidence="8" id="KW-0391">Immunity</keyword>
<dbReference type="InParanoid" id="D2I6V0"/>
<evidence type="ECO:0000256" key="6">
    <source>
        <dbReference type="ARBA" id="ARBA00023180"/>
    </source>
</evidence>
<gene>
    <name evidence="11" type="ORF">PANDA_021583</name>
</gene>
<keyword evidence="8" id="KW-1064">Adaptive immunity</keyword>
<dbReference type="Gene3D" id="2.60.40.10">
    <property type="entry name" value="Immunoglobulins"/>
    <property type="match status" value="1"/>
</dbReference>
<dbReference type="EMBL" id="GL195103">
    <property type="protein sequence ID" value="EFB15027.1"/>
    <property type="molecule type" value="Genomic_DNA"/>
</dbReference>
<organism evidence="11">
    <name type="scientific">Ailuropoda melanoleuca</name>
    <name type="common">Giant panda</name>
    <dbReference type="NCBI Taxonomy" id="9646"/>
    <lineage>
        <taxon>Eukaryota</taxon>
        <taxon>Metazoa</taxon>
        <taxon>Chordata</taxon>
        <taxon>Craniata</taxon>
        <taxon>Vertebrata</taxon>
        <taxon>Euteleostomi</taxon>
        <taxon>Mammalia</taxon>
        <taxon>Eutheria</taxon>
        <taxon>Laurasiatheria</taxon>
        <taxon>Carnivora</taxon>
        <taxon>Caniformia</taxon>
        <taxon>Ursidae</taxon>
        <taxon>Ailuropoda</taxon>
    </lineage>
</organism>
<accession>D2I6V0</accession>
<proteinExistence type="predicted"/>
<dbReference type="Pfam" id="PF07686">
    <property type="entry name" value="V-set"/>
    <property type="match status" value="1"/>
</dbReference>
<dbReference type="SUPFAM" id="SSF48726">
    <property type="entry name" value="Immunoglobulin"/>
    <property type="match status" value="1"/>
</dbReference>
<evidence type="ECO:0000256" key="8">
    <source>
        <dbReference type="ARBA" id="ARBA00043266"/>
    </source>
</evidence>
<keyword evidence="3 9" id="KW-0732">Signal</keyword>
<dbReference type="SMART" id="SM00406">
    <property type="entry name" value="IGv"/>
    <property type="match status" value="1"/>
</dbReference>